<dbReference type="EMBL" id="CP144104">
    <property type="protein sequence ID" value="WWC90382.1"/>
    <property type="molecule type" value="Genomic_DNA"/>
</dbReference>
<accession>A0AAX4JYP7</accession>
<gene>
    <name evidence="2" type="ORF">L201_005315</name>
</gene>
<evidence type="ECO:0000313" key="2">
    <source>
        <dbReference type="EMBL" id="WWC90382.1"/>
    </source>
</evidence>
<dbReference type="GeneID" id="91095985"/>
<name>A0AAX4JYP7_9TREE</name>
<dbReference type="RefSeq" id="XP_066077145.1">
    <property type="nucleotide sequence ID" value="XM_066221048.1"/>
</dbReference>
<proteinExistence type="predicted"/>
<protein>
    <recommendedName>
        <fullName evidence="4">F-box domain-containing protein</fullName>
    </recommendedName>
</protein>
<dbReference type="AlphaFoldDB" id="A0AAX4JYP7"/>
<evidence type="ECO:0000256" key="1">
    <source>
        <dbReference type="SAM" id="MobiDB-lite"/>
    </source>
</evidence>
<feature type="compositionally biased region" description="Basic and acidic residues" evidence="1">
    <location>
        <begin position="482"/>
        <end position="491"/>
    </location>
</feature>
<dbReference type="CDD" id="cd09917">
    <property type="entry name" value="F-box_SF"/>
    <property type="match status" value="1"/>
</dbReference>
<feature type="region of interest" description="Disordered" evidence="1">
    <location>
        <begin position="433"/>
        <end position="495"/>
    </location>
</feature>
<reference evidence="2 3" key="1">
    <citation type="submission" date="2024-01" db="EMBL/GenBank/DDBJ databases">
        <title>Comparative genomics of Cryptococcus and Kwoniella reveals pathogenesis evolution and contrasting modes of karyotype evolution via chromosome fusion or intercentromeric recombination.</title>
        <authorList>
            <person name="Coelho M.A."/>
            <person name="David-Palma M."/>
            <person name="Shea T."/>
            <person name="Bowers K."/>
            <person name="McGinley-Smith S."/>
            <person name="Mohammad A.W."/>
            <person name="Gnirke A."/>
            <person name="Yurkov A.M."/>
            <person name="Nowrousian M."/>
            <person name="Sun S."/>
            <person name="Cuomo C.A."/>
            <person name="Heitman J."/>
        </authorList>
    </citation>
    <scope>NUCLEOTIDE SEQUENCE [LARGE SCALE GENOMIC DNA]</scope>
    <source>
        <strain evidence="2 3">CBS 6074</strain>
    </source>
</reference>
<evidence type="ECO:0000313" key="3">
    <source>
        <dbReference type="Proteomes" id="UP001355207"/>
    </source>
</evidence>
<dbReference type="InterPro" id="IPR036047">
    <property type="entry name" value="F-box-like_dom_sf"/>
</dbReference>
<evidence type="ECO:0008006" key="4">
    <source>
        <dbReference type="Google" id="ProtNLM"/>
    </source>
</evidence>
<feature type="compositionally biased region" description="Low complexity" evidence="1">
    <location>
        <begin position="470"/>
        <end position="479"/>
    </location>
</feature>
<sequence>MKGLNKFLVELIFHNLPLSDLLSCSATCKKYNKIITCSTKIQLFLYKQLLGHTYISTTNHLELISDKHLSSTHTGKNGRNASEELSRLLGTEDNLLRFKPHLKSCKLPEDQHICAINENCIITRSKFCENLKVDEDDLYTLITIWTYEDVNDNPSQKGGERSLRAQPLKVDFKPAINDWNSLVVDIQDNIVICVEEYAAENEVHGRNRIRILDLFNQDQNNNGRMKFHEADNIVKQHSILAMGALPQVQLGRGGLLLVQIKQQLRWLRWNQGKYAKWNLLDIPSYKGRYDIPHAQIYGSETLVILCQSILNEFNSYNLLVYKLQDRNEDVHKEWLPETILMLPKSAKEWRQVVNNQSYSDFNELGRNLENPNLCRFPLKNSNNGRSSVIGIVYTILDLEESFNLPPHLQHVYNTKTTHLVIDIPLQNLKNLTRAQNPPDKQKEKSARQGQKPIESKEKRTNPKRACQIHSASTLSSSISDAVADRNSTKDIDPEDKDIPSYVRGVEVLSLEKWEKLSVTTYNIRLDKKWNTFPDTFGTRSFQYYRHLHEEDRIEGNVLTELFSRNYLSNTHNYEIGKYHTVGGMKQLLKLKKSVVKDTRVLRKQITCKRFDQEGNFNGEQLVFEHENGWVTILDFAG</sequence>
<keyword evidence="3" id="KW-1185">Reference proteome</keyword>
<dbReference type="SUPFAM" id="SSF81383">
    <property type="entry name" value="F-box domain"/>
    <property type="match status" value="1"/>
</dbReference>
<organism evidence="2 3">
    <name type="scientific">Kwoniella dendrophila CBS 6074</name>
    <dbReference type="NCBI Taxonomy" id="1295534"/>
    <lineage>
        <taxon>Eukaryota</taxon>
        <taxon>Fungi</taxon>
        <taxon>Dikarya</taxon>
        <taxon>Basidiomycota</taxon>
        <taxon>Agaricomycotina</taxon>
        <taxon>Tremellomycetes</taxon>
        <taxon>Tremellales</taxon>
        <taxon>Cryptococcaceae</taxon>
        <taxon>Kwoniella</taxon>
    </lineage>
</organism>
<dbReference type="Proteomes" id="UP001355207">
    <property type="component" value="Chromosome 7"/>
</dbReference>